<evidence type="ECO:0000313" key="3">
    <source>
        <dbReference type="Proteomes" id="UP000192140"/>
    </source>
</evidence>
<organism evidence="2 3">
    <name type="scientific">Agrobacterium deltaense NCPPB 1641</name>
    <dbReference type="NCBI Taxonomy" id="1183425"/>
    <lineage>
        <taxon>Bacteria</taxon>
        <taxon>Pseudomonadati</taxon>
        <taxon>Pseudomonadota</taxon>
        <taxon>Alphaproteobacteria</taxon>
        <taxon>Hyphomicrobiales</taxon>
        <taxon>Rhizobiaceae</taxon>
        <taxon>Rhizobium/Agrobacterium group</taxon>
        <taxon>Agrobacterium</taxon>
    </lineage>
</organism>
<keyword evidence="3" id="KW-1185">Reference proteome</keyword>
<reference evidence="2" key="1">
    <citation type="submission" date="2016-01" db="EMBL/GenBank/DDBJ databases">
        <authorList>
            <person name="Regsiter A."/>
            <person name="william w."/>
        </authorList>
    </citation>
    <scope>NUCLEOTIDE SEQUENCE</scope>
    <source>
        <strain evidence="2">NCPPB 1641</strain>
    </source>
</reference>
<dbReference type="AlphaFoldDB" id="A0A1S7TYD6"/>
<accession>A0A1S7TYD6</accession>
<name>A0A1S7TYD6_9HYPH</name>
<protein>
    <submittedName>
        <fullName evidence="2">Uncharacterized protein</fullName>
    </submittedName>
</protein>
<feature type="signal peptide" evidence="1">
    <location>
        <begin position="1"/>
        <end position="19"/>
    </location>
</feature>
<gene>
    <name evidence="2" type="ORF">AGR7A_Lc120584</name>
</gene>
<dbReference type="Proteomes" id="UP000192140">
    <property type="component" value="Unassembled WGS sequence"/>
</dbReference>
<evidence type="ECO:0000256" key="1">
    <source>
        <dbReference type="SAM" id="SignalP"/>
    </source>
</evidence>
<sequence>MKRLIFAAALIASPTVAFVQDTNPTDFSFTDGAAIKALKIKSVSKKRNVVVVSIENRTDKPFNANYACTLFDANNGILGVTNGAANAVPPRQEVASESISFDEAAVQTTCRIESIVETRSP</sequence>
<dbReference type="EMBL" id="FCNP01000033">
    <property type="protein sequence ID" value="CVI59541.1"/>
    <property type="molecule type" value="Genomic_DNA"/>
</dbReference>
<dbReference type="RefSeq" id="WP_080854308.1">
    <property type="nucleotide sequence ID" value="NZ_LT009776.1"/>
</dbReference>
<keyword evidence="1" id="KW-0732">Signal</keyword>
<feature type="chain" id="PRO_5012210440" evidence="1">
    <location>
        <begin position="20"/>
        <end position="121"/>
    </location>
</feature>
<evidence type="ECO:0000313" key="2">
    <source>
        <dbReference type="EMBL" id="CVI59541.1"/>
    </source>
</evidence>
<comment type="caution">
    <text evidence="2">The sequence shown here is derived from an EMBL/GenBank/DDBJ whole genome shotgun (WGS) entry which is preliminary data.</text>
</comment>
<proteinExistence type="predicted"/>